<dbReference type="CDD" id="cd06261">
    <property type="entry name" value="TM_PBP2"/>
    <property type="match status" value="1"/>
</dbReference>
<reference evidence="9 10" key="1">
    <citation type="submission" date="2016-03" db="EMBL/GenBank/DDBJ databases">
        <title>Genome sequence of Nesiotobacter sp. nov., a moderately halophilic alphaproteobacterium isolated from the Yellow Sea, China.</title>
        <authorList>
            <person name="Zhang G."/>
            <person name="Zhang R."/>
        </authorList>
    </citation>
    <scope>NUCLEOTIDE SEQUENCE [LARGE SCALE GENOMIC DNA]</scope>
    <source>
        <strain evidence="9 10">WB1-6</strain>
    </source>
</reference>
<keyword evidence="2 7" id="KW-0813">Transport</keyword>
<sequence length="285" mass="30486">MDTFDTPIHPFRRAWKSRSFLIGACLATLILLAGLVSLFWTPYAIDNLNVADRLQPASWSHLLGTDQYGRDILSMLMVGARTSIIVALIAVGIGLLFGVPLGLIAATRRGLVEEVVMRVNDLIFAFPAILSAILITALLGPGAVNAVIAIGIFNIPVFARVARGGALALAGRDFLLAARLSGKSGLRITLEHILPNIANLLIVQATIQLSLGILAEAGLSYLGLGPQPPLASWGRMLNESQTMMAFAPQLALYPGLAIVISVLGFNLLGDGLRDLLDPKLRRRIR</sequence>
<evidence type="ECO:0000256" key="1">
    <source>
        <dbReference type="ARBA" id="ARBA00004651"/>
    </source>
</evidence>
<keyword evidence="4 7" id="KW-0812">Transmembrane</keyword>
<feature type="domain" description="ABC transmembrane type-1" evidence="8">
    <location>
        <begin position="80"/>
        <end position="269"/>
    </location>
</feature>
<keyword evidence="10" id="KW-1185">Reference proteome</keyword>
<gene>
    <name evidence="9" type="ORF">A3843_15710</name>
</gene>
<evidence type="ECO:0000256" key="7">
    <source>
        <dbReference type="RuleBase" id="RU363032"/>
    </source>
</evidence>
<dbReference type="GO" id="GO:0005886">
    <property type="term" value="C:plasma membrane"/>
    <property type="evidence" value="ECO:0007669"/>
    <property type="project" value="UniProtKB-SubCell"/>
</dbReference>
<feature type="transmembrane region" description="Helical" evidence="7">
    <location>
        <begin position="20"/>
        <end position="40"/>
    </location>
</feature>
<comment type="caution">
    <text evidence="9">The sequence shown here is derived from an EMBL/GenBank/DDBJ whole genome shotgun (WGS) entry which is preliminary data.</text>
</comment>
<dbReference type="InterPro" id="IPR050366">
    <property type="entry name" value="BP-dependent_transpt_permease"/>
</dbReference>
<dbReference type="PANTHER" id="PTHR43386">
    <property type="entry name" value="OLIGOPEPTIDE TRANSPORT SYSTEM PERMEASE PROTEIN APPC"/>
    <property type="match status" value="1"/>
</dbReference>
<protein>
    <submittedName>
        <fullName evidence="9">Peptide ABC transporter permease</fullName>
    </submittedName>
</protein>
<feature type="transmembrane region" description="Helical" evidence="7">
    <location>
        <begin position="84"/>
        <end position="107"/>
    </location>
</feature>
<dbReference type="OrthoDB" id="9766870at2"/>
<evidence type="ECO:0000256" key="6">
    <source>
        <dbReference type="ARBA" id="ARBA00023136"/>
    </source>
</evidence>
<proteinExistence type="inferred from homology"/>
<feature type="transmembrane region" description="Helical" evidence="7">
    <location>
        <begin position="250"/>
        <end position="272"/>
    </location>
</feature>
<dbReference type="Gene3D" id="1.10.3720.10">
    <property type="entry name" value="MetI-like"/>
    <property type="match status" value="1"/>
</dbReference>
<keyword evidence="5 7" id="KW-1133">Transmembrane helix</keyword>
<dbReference type="Proteomes" id="UP000185783">
    <property type="component" value="Unassembled WGS sequence"/>
</dbReference>
<comment type="similarity">
    <text evidence="7">Belongs to the binding-protein-dependent transport system permease family.</text>
</comment>
<dbReference type="EMBL" id="LVVZ01000022">
    <property type="protein sequence ID" value="OKL43156.1"/>
    <property type="molecule type" value="Genomic_DNA"/>
</dbReference>
<dbReference type="InterPro" id="IPR035906">
    <property type="entry name" value="MetI-like_sf"/>
</dbReference>
<evidence type="ECO:0000256" key="3">
    <source>
        <dbReference type="ARBA" id="ARBA00022475"/>
    </source>
</evidence>
<evidence type="ECO:0000259" key="8">
    <source>
        <dbReference type="PROSITE" id="PS50928"/>
    </source>
</evidence>
<keyword evidence="3" id="KW-1003">Cell membrane</keyword>
<feature type="transmembrane region" description="Helical" evidence="7">
    <location>
        <begin position="119"/>
        <end position="140"/>
    </location>
</feature>
<dbReference type="InterPro" id="IPR000515">
    <property type="entry name" value="MetI-like"/>
</dbReference>
<feature type="transmembrane region" description="Helical" evidence="7">
    <location>
        <begin position="192"/>
        <end position="215"/>
    </location>
</feature>
<comment type="subcellular location">
    <subcellularLocation>
        <location evidence="1 7">Cell membrane</location>
        <topology evidence="1 7">Multi-pass membrane protein</topology>
    </subcellularLocation>
</comment>
<evidence type="ECO:0000256" key="4">
    <source>
        <dbReference type="ARBA" id="ARBA00022692"/>
    </source>
</evidence>
<dbReference type="RefSeq" id="WP_028482947.1">
    <property type="nucleotide sequence ID" value="NZ_LVVZ01000022.1"/>
</dbReference>
<dbReference type="PROSITE" id="PS50928">
    <property type="entry name" value="ABC_TM1"/>
    <property type="match status" value="1"/>
</dbReference>
<dbReference type="SUPFAM" id="SSF161098">
    <property type="entry name" value="MetI-like"/>
    <property type="match status" value="1"/>
</dbReference>
<dbReference type="Pfam" id="PF00528">
    <property type="entry name" value="BPD_transp_1"/>
    <property type="match status" value="1"/>
</dbReference>
<accession>A0A1U7JEH6</accession>
<dbReference type="GO" id="GO:0055085">
    <property type="term" value="P:transmembrane transport"/>
    <property type="evidence" value="ECO:0007669"/>
    <property type="project" value="InterPro"/>
</dbReference>
<dbReference type="STRING" id="197461.A3843_15710"/>
<evidence type="ECO:0000256" key="2">
    <source>
        <dbReference type="ARBA" id="ARBA00022448"/>
    </source>
</evidence>
<evidence type="ECO:0000313" key="10">
    <source>
        <dbReference type="Proteomes" id="UP000185783"/>
    </source>
</evidence>
<evidence type="ECO:0000313" key="9">
    <source>
        <dbReference type="EMBL" id="OKL43156.1"/>
    </source>
</evidence>
<organism evidence="9 10">
    <name type="scientific">Pseudovibrio exalbescens</name>
    <dbReference type="NCBI Taxonomy" id="197461"/>
    <lineage>
        <taxon>Bacteria</taxon>
        <taxon>Pseudomonadati</taxon>
        <taxon>Pseudomonadota</taxon>
        <taxon>Alphaproteobacteria</taxon>
        <taxon>Hyphomicrobiales</taxon>
        <taxon>Stappiaceae</taxon>
        <taxon>Pseudovibrio</taxon>
    </lineage>
</organism>
<feature type="transmembrane region" description="Helical" evidence="7">
    <location>
        <begin position="146"/>
        <end position="171"/>
    </location>
</feature>
<name>A0A1U7JEH6_9HYPH</name>
<dbReference type="AlphaFoldDB" id="A0A1U7JEH6"/>
<dbReference type="PANTHER" id="PTHR43386:SF25">
    <property type="entry name" value="PEPTIDE ABC TRANSPORTER PERMEASE PROTEIN"/>
    <property type="match status" value="1"/>
</dbReference>
<keyword evidence="6 7" id="KW-0472">Membrane</keyword>
<evidence type="ECO:0000256" key="5">
    <source>
        <dbReference type="ARBA" id="ARBA00022989"/>
    </source>
</evidence>